<dbReference type="AlphaFoldDB" id="A0A540KRJ2"/>
<organism evidence="1 2">
    <name type="scientific">Malus baccata</name>
    <name type="common">Siberian crab apple</name>
    <name type="synonym">Pyrus baccata</name>
    <dbReference type="NCBI Taxonomy" id="106549"/>
    <lineage>
        <taxon>Eukaryota</taxon>
        <taxon>Viridiplantae</taxon>
        <taxon>Streptophyta</taxon>
        <taxon>Embryophyta</taxon>
        <taxon>Tracheophyta</taxon>
        <taxon>Spermatophyta</taxon>
        <taxon>Magnoliopsida</taxon>
        <taxon>eudicotyledons</taxon>
        <taxon>Gunneridae</taxon>
        <taxon>Pentapetalae</taxon>
        <taxon>rosids</taxon>
        <taxon>fabids</taxon>
        <taxon>Rosales</taxon>
        <taxon>Rosaceae</taxon>
        <taxon>Amygdaloideae</taxon>
        <taxon>Maleae</taxon>
        <taxon>Malus</taxon>
    </lineage>
</organism>
<evidence type="ECO:0000313" key="1">
    <source>
        <dbReference type="EMBL" id="TQD76830.1"/>
    </source>
</evidence>
<name>A0A540KRJ2_MALBA</name>
<evidence type="ECO:0000313" key="2">
    <source>
        <dbReference type="Proteomes" id="UP000315295"/>
    </source>
</evidence>
<gene>
    <name evidence="1" type="ORF">C1H46_037636</name>
</gene>
<dbReference type="EMBL" id="VIEB01001010">
    <property type="protein sequence ID" value="TQD76830.1"/>
    <property type="molecule type" value="Genomic_DNA"/>
</dbReference>
<comment type="caution">
    <text evidence="1">The sequence shown here is derived from an EMBL/GenBank/DDBJ whole genome shotgun (WGS) entry which is preliminary data.</text>
</comment>
<keyword evidence="2" id="KW-1185">Reference proteome</keyword>
<reference evidence="1 2" key="1">
    <citation type="journal article" date="2019" name="G3 (Bethesda)">
        <title>Sequencing of a Wild Apple (Malus baccata) Genome Unravels the Differences Between Cultivated and Wild Apple Species Regarding Disease Resistance and Cold Tolerance.</title>
        <authorList>
            <person name="Chen X."/>
        </authorList>
    </citation>
    <scope>NUCLEOTIDE SEQUENCE [LARGE SCALE GENOMIC DNA]</scope>
    <source>
        <strain evidence="2">cv. Shandingzi</strain>
        <tissue evidence="1">Leaves</tissue>
    </source>
</reference>
<proteinExistence type="predicted"/>
<protein>
    <submittedName>
        <fullName evidence="1">Uncharacterized protein</fullName>
    </submittedName>
</protein>
<dbReference type="Proteomes" id="UP000315295">
    <property type="component" value="Unassembled WGS sequence"/>
</dbReference>
<sequence length="199" mass="22033">MNDARSSDPLDPLQGFTGLSLFHQSFKAIPDSSTSIPFDFDLNLQAIHSQFNSTASQVKLVDQVKNILSDTSKILKSGIPQAKQNSEVVPEKAEDNPLQRIPASGRELARFSVKPNSRNFMRGSNVESIKRTRRPSVMRGMITVTITGSLAEEVNNGSFDELLSLNTECLEVDDAVTHVQKCLRMKPIEPVNVSFINCR</sequence>
<dbReference type="STRING" id="106549.A0A540KRJ2"/>
<accession>A0A540KRJ2</accession>